<evidence type="ECO:0000256" key="3">
    <source>
        <dbReference type="ARBA" id="ARBA00022723"/>
    </source>
</evidence>
<dbReference type="InterPro" id="IPR013154">
    <property type="entry name" value="ADH-like_N"/>
</dbReference>
<comment type="caution">
    <text evidence="8">The sequence shown here is derived from an EMBL/GenBank/DDBJ whole genome shotgun (WGS) entry which is preliminary data.</text>
</comment>
<evidence type="ECO:0000256" key="1">
    <source>
        <dbReference type="ARBA" id="ARBA00001947"/>
    </source>
</evidence>
<dbReference type="CDD" id="cd08297">
    <property type="entry name" value="CAD3"/>
    <property type="match status" value="1"/>
</dbReference>
<keyword evidence="9" id="KW-1185">Reference proteome</keyword>
<dbReference type="InterPro" id="IPR013149">
    <property type="entry name" value="ADH-like_C"/>
</dbReference>
<dbReference type="OrthoDB" id="1879366at2759"/>
<feature type="domain" description="Enoyl reductase (ER)" evidence="7">
    <location>
        <begin position="25"/>
        <end position="363"/>
    </location>
</feature>
<keyword evidence="3" id="KW-0479">Metal-binding</keyword>
<evidence type="ECO:0000313" key="9">
    <source>
        <dbReference type="Proteomes" id="UP000700596"/>
    </source>
</evidence>
<dbReference type="InterPro" id="IPR011032">
    <property type="entry name" value="GroES-like_sf"/>
</dbReference>
<proteinExistence type="inferred from homology"/>
<dbReference type="SUPFAM" id="SSF50129">
    <property type="entry name" value="GroES-like"/>
    <property type="match status" value="1"/>
</dbReference>
<dbReference type="SUPFAM" id="SSF51735">
    <property type="entry name" value="NAD(P)-binding Rossmann-fold domains"/>
    <property type="match status" value="1"/>
</dbReference>
<dbReference type="InterPro" id="IPR020843">
    <property type="entry name" value="ER"/>
</dbReference>
<sequence length="366" mass="38122">MASTDSSTPPTLPKKYKAIIYDKPGTISTKIEELDMPEPGPGQVLINLTHSGVCHSDMGVMMNCWAMLPFPTQAGQVGGHEGVGNIVKLGAGTEGTGVKLGDRVGIKWMAAICGSCEACHAGVDASCFNGKISGYYTPGTFQQYVLGPANYVTPIPDGLDSAAAAPMLCAGVTVYAALRKSNAEAGNWVVLLGAGGGLGHLAVQFSARGIGHRVIGVDHSSKKDLVLESGAEHFIPVDGTDDLPAAVKELTGGLGAHSVLVLTANNAAYDASLEMLRFGGRVVCVGIPEGEPVPMKGAHANLVVAKSLSIVGSAVGDRKEAIDALDFAARGIVKTHYREEKMENLTQVFKDMDEAKLKGRVVLNLQ</sequence>
<dbReference type="Gene3D" id="3.90.180.10">
    <property type="entry name" value="Medium-chain alcohol dehydrogenases, catalytic domain"/>
    <property type="match status" value="1"/>
</dbReference>
<dbReference type="SMART" id="SM00829">
    <property type="entry name" value="PKS_ER"/>
    <property type="match status" value="1"/>
</dbReference>
<evidence type="ECO:0000256" key="6">
    <source>
        <dbReference type="ARBA" id="ARBA00023027"/>
    </source>
</evidence>
<protein>
    <submittedName>
        <fullName evidence="8">Alcohol dehydrogenase-like protein</fullName>
    </submittedName>
</protein>
<keyword evidence="5" id="KW-0560">Oxidoreductase</keyword>
<keyword evidence="4" id="KW-0862">Zinc</keyword>
<organism evidence="8 9">
    <name type="scientific">Dendryphion nanum</name>
    <dbReference type="NCBI Taxonomy" id="256645"/>
    <lineage>
        <taxon>Eukaryota</taxon>
        <taxon>Fungi</taxon>
        <taxon>Dikarya</taxon>
        <taxon>Ascomycota</taxon>
        <taxon>Pezizomycotina</taxon>
        <taxon>Dothideomycetes</taxon>
        <taxon>Pleosporomycetidae</taxon>
        <taxon>Pleosporales</taxon>
        <taxon>Torulaceae</taxon>
        <taxon>Dendryphion</taxon>
    </lineage>
</organism>
<dbReference type="EMBL" id="JAGMWT010000014">
    <property type="protein sequence ID" value="KAH7116827.1"/>
    <property type="molecule type" value="Genomic_DNA"/>
</dbReference>
<dbReference type="InterPro" id="IPR036291">
    <property type="entry name" value="NAD(P)-bd_dom_sf"/>
</dbReference>
<dbReference type="FunFam" id="3.40.50.720:FF:000039">
    <property type="entry name" value="Alcohol dehydrogenase AdhP"/>
    <property type="match status" value="1"/>
</dbReference>
<dbReference type="GO" id="GO:0004022">
    <property type="term" value="F:alcohol dehydrogenase (NAD+) activity"/>
    <property type="evidence" value="ECO:0007669"/>
    <property type="project" value="TreeGrafter"/>
</dbReference>
<dbReference type="PANTHER" id="PTHR42940:SF5">
    <property type="entry name" value="ALCOHOL DEHYDROGENASE 2"/>
    <property type="match status" value="1"/>
</dbReference>
<accession>A0A9P9DD48</accession>
<dbReference type="GO" id="GO:0005737">
    <property type="term" value="C:cytoplasm"/>
    <property type="evidence" value="ECO:0007669"/>
    <property type="project" value="TreeGrafter"/>
</dbReference>
<gene>
    <name evidence="8" type="ORF">B0J11DRAFT_509854</name>
</gene>
<keyword evidence="6" id="KW-0520">NAD</keyword>
<evidence type="ECO:0000259" key="7">
    <source>
        <dbReference type="SMART" id="SM00829"/>
    </source>
</evidence>
<dbReference type="PANTHER" id="PTHR42940">
    <property type="entry name" value="ALCOHOL DEHYDROGENASE 1-RELATED"/>
    <property type="match status" value="1"/>
</dbReference>
<dbReference type="Gene3D" id="3.40.50.720">
    <property type="entry name" value="NAD(P)-binding Rossmann-like Domain"/>
    <property type="match status" value="1"/>
</dbReference>
<dbReference type="Pfam" id="PF00107">
    <property type="entry name" value="ADH_zinc_N"/>
    <property type="match status" value="1"/>
</dbReference>
<evidence type="ECO:0000256" key="4">
    <source>
        <dbReference type="ARBA" id="ARBA00022833"/>
    </source>
</evidence>
<comment type="cofactor">
    <cofactor evidence="1">
        <name>Zn(2+)</name>
        <dbReference type="ChEBI" id="CHEBI:29105"/>
    </cofactor>
</comment>
<dbReference type="AlphaFoldDB" id="A0A9P9DD48"/>
<evidence type="ECO:0000256" key="2">
    <source>
        <dbReference type="ARBA" id="ARBA00008072"/>
    </source>
</evidence>
<reference evidence="8" key="1">
    <citation type="journal article" date="2021" name="Nat. Commun.">
        <title>Genetic determinants of endophytism in the Arabidopsis root mycobiome.</title>
        <authorList>
            <person name="Mesny F."/>
            <person name="Miyauchi S."/>
            <person name="Thiergart T."/>
            <person name="Pickel B."/>
            <person name="Atanasova L."/>
            <person name="Karlsson M."/>
            <person name="Huettel B."/>
            <person name="Barry K.W."/>
            <person name="Haridas S."/>
            <person name="Chen C."/>
            <person name="Bauer D."/>
            <person name="Andreopoulos W."/>
            <person name="Pangilinan J."/>
            <person name="LaButti K."/>
            <person name="Riley R."/>
            <person name="Lipzen A."/>
            <person name="Clum A."/>
            <person name="Drula E."/>
            <person name="Henrissat B."/>
            <person name="Kohler A."/>
            <person name="Grigoriev I.V."/>
            <person name="Martin F.M."/>
            <person name="Hacquard S."/>
        </authorList>
    </citation>
    <scope>NUCLEOTIDE SEQUENCE</scope>
    <source>
        <strain evidence="8">MPI-CAGE-CH-0243</strain>
    </source>
</reference>
<comment type="similarity">
    <text evidence="2">Belongs to the zinc-containing alcohol dehydrogenase family.</text>
</comment>
<name>A0A9P9DD48_9PLEO</name>
<evidence type="ECO:0000313" key="8">
    <source>
        <dbReference type="EMBL" id="KAH7116827.1"/>
    </source>
</evidence>
<dbReference type="GO" id="GO:0046872">
    <property type="term" value="F:metal ion binding"/>
    <property type="evidence" value="ECO:0007669"/>
    <property type="project" value="UniProtKB-KW"/>
</dbReference>
<dbReference type="Proteomes" id="UP000700596">
    <property type="component" value="Unassembled WGS sequence"/>
</dbReference>
<dbReference type="Pfam" id="PF08240">
    <property type="entry name" value="ADH_N"/>
    <property type="match status" value="1"/>
</dbReference>
<evidence type="ECO:0000256" key="5">
    <source>
        <dbReference type="ARBA" id="ARBA00023002"/>
    </source>
</evidence>